<dbReference type="InterPro" id="IPR036249">
    <property type="entry name" value="Thioredoxin-like_sf"/>
</dbReference>
<dbReference type="Proteomes" id="UP000037122">
    <property type="component" value="Unassembled WGS sequence"/>
</dbReference>
<dbReference type="CDD" id="cd02947">
    <property type="entry name" value="TRX_family"/>
    <property type="match status" value="1"/>
</dbReference>
<comment type="caution">
    <text evidence="2">The sequence shown here is derived from an EMBL/GenBank/DDBJ whole genome shotgun (WGS) entry which is preliminary data.</text>
</comment>
<evidence type="ECO:0000313" key="2">
    <source>
        <dbReference type="EMBL" id="KND99259.1"/>
    </source>
</evidence>
<organism evidence="2 3">
    <name type="scientific">Candidozyma auris</name>
    <name type="common">Yeast</name>
    <name type="synonym">Candida auris</name>
    <dbReference type="NCBI Taxonomy" id="498019"/>
    <lineage>
        <taxon>Eukaryota</taxon>
        <taxon>Fungi</taxon>
        <taxon>Dikarya</taxon>
        <taxon>Ascomycota</taxon>
        <taxon>Saccharomycotina</taxon>
        <taxon>Pichiomycetes</taxon>
        <taxon>Metschnikowiaceae</taxon>
        <taxon>Candidozyma</taxon>
    </lineage>
</organism>
<dbReference type="SUPFAM" id="SSF52833">
    <property type="entry name" value="Thioredoxin-like"/>
    <property type="match status" value="1"/>
</dbReference>
<evidence type="ECO:0000313" key="3">
    <source>
        <dbReference type="Proteomes" id="UP000037122"/>
    </source>
</evidence>
<dbReference type="AlphaFoldDB" id="A0A0L0NZ27"/>
<sequence>MEGFSQPTFCDSLGPLFAPHPYHIGEEERRIICQGDARDDQICGGIKRLAKSPCPEQPSSTNSPSKRKMAIKHFDTPEEFEEIIKTLQQNPVLVYFSGENCGPCLRVAPSFEEYSNEFKIDFYKTERPRKDGYIDIFRKQDPFIQAYPTFIIYYYGIAFGKILAKQPEHLKDWIHLMLNVLGKSELIANKSTE</sequence>
<reference evidence="3" key="1">
    <citation type="journal article" date="2015" name="BMC Genomics">
        <title>Draft genome of a commonly misdiagnosed multidrug resistant pathogen Candida auris.</title>
        <authorList>
            <person name="Chatterjee S."/>
            <person name="Alampalli S.V."/>
            <person name="Nageshan R.K."/>
            <person name="Chettiar S.T."/>
            <person name="Joshi S."/>
            <person name="Tatu U.S."/>
        </authorList>
    </citation>
    <scope>NUCLEOTIDE SEQUENCE [LARGE SCALE GENOMIC DNA]</scope>
    <source>
        <strain evidence="3">6684</strain>
    </source>
</reference>
<dbReference type="Gene3D" id="3.40.30.10">
    <property type="entry name" value="Glutaredoxin"/>
    <property type="match status" value="1"/>
</dbReference>
<dbReference type="VEuPathDB" id="FungiDB:QG37_03802"/>
<dbReference type="InterPro" id="IPR017937">
    <property type="entry name" value="Thioredoxin_CS"/>
</dbReference>
<dbReference type="VEuPathDB" id="FungiDB:CJJ07_005002"/>
<protein>
    <recommendedName>
        <fullName evidence="1">Thioredoxin domain-containing protein</fullName>
    </recommendedName>
</protein>
<dbReference type="PROSITE" id="PS00194">
    <property type="entry name" value="THIOREDOXIN_1"/>
    <property type="match status" value="1"/>
</dbReference>
<accession>A0A0L0NZ27</accession>
<dbReference type="VEuPathDB" id="FungiDB:CJI97_004906"/>
<dbReference type="Pfam" id="PF00085">
    <property type="entry name" value="Thioredoxin"/>
    <property type="match status" value="1"/>
</dbReference>
<dbReference type="InterPro" id="IPR013766">
    <property type="entry name" value="Thioredoxin_domain"/>
</dbReference>
<dbReference type="EMBL" id="LGST01000025">
    <property type="protein sequence ID" value="KND99259.1"/>
    <property type="molecule type" value="Genomic_DNA"/>
</dbReference>
<proteinExistence type="predicted"/>
<dbReference type="VEuPathDB" id="FungiDB:CJI96_0004604"/>
<name>A0A0L0NZ27_CANAR</name>
<evidence type="ECO:0000259" key="1">
    <source>
        <dbReference type="Pfam" id="PF00085"/>
    </source>
</evidence>
<dbReference type="VEuPathDB" id="FungiDB:B9J08_004546"/>
<feature type="domain" description="Thioredoxin" evidence="1">
    <location>
        <begin position="76"/>
        <end position="174"/>
    </location>
</feature>
<gene>
    <name evidence="2" type="ORF">QG37_03802</name>
</gene>